<comment type="caution">
    <text evidence="1">The sequence shown here is derived from an EMBL/GenBank/DDBJ whole genome shotgun (WGS) entry which is preliminary data.</text>
</comment>
<evidence type="ECO:0000313" key="1">
    <source>
        <dbReference type="EMBL" id="CAG8506109.1"/>
    </source>
</evidence>
<gene>
    <name evidence="1" type="ORF">RPERSI_LOCUS2043</name>
</gene>
<evidence type="ECO:0000313" key="2">
    <source>
        <dbReference type="Proteomes" id="UP000789920"/>
    </source>
</evidence>
<keyword evidence="2" id="KW-1185">Reference proteome</keyword>
<name>A0ACA9L3V7_9GLOM</name>
<dbReference type="EMBL" id="CAJVQC010002121">
    <property type="protein sequence ID" value="CAG8506109.1"/>
    <property type="molecule type" value="Genomic_DNA"/>
</dbReference>
<reference evidence="1" key="1">
    <citation type="submission" date="2021-06" db="EMBL/GenBank/DDBJ databases">
        <authorList>
            <person name="Kallberg Y."/>
            <person name="Tangrot J."/>
            <person name="Rosling A."/>
        </authorList>
    </citation>
    <scope>NUCLEOTIDE SEQUENCE</scope>
    <source>
        <strain evidence="1">MA461A</strain>
    </source>
</reference>
<sequence length="79" mass="9174">MPTTNLYKRNKTKQNPPKSMIRRQQQIHTSETKSTENRQHDANDKFTSETKLTKIDNTMPTKISLAPETITSKDNNSKR</sequence>
<protein>
    <submittedName>
        <fullName evidence="1">2122_t:CDS:1</fullName>
    </submittedName>
</protein>
<dbReference type="Proteomes" id="UP000789920">
    <property type="component" value="Unassembled WGS sequence"/>
</dbReference>
<organism evidence="1 2">
    <name type="scientific">Racocetra persica</name>
    <dbReference type="NCBI Taxonomy" id="160502"/>
    <lineage>
        <taxon>Eukaryota</taxon>
        <taxon>Fungi</taxon>
        <taxon>Fungi incertae sedis</taxon>
        <taxon>Mucoromycota</taxon>
        <taxon>Glomeromycotina</taxon>
        <taxon>Glomeromycetes</taxon>
        <taxon>Diversisporales</taxon>
        <taxon>Gigasporaceae</taxon>
        <taxon>Racocetra</taxon>
    </lineage>
</organism>
<proteinExistence type="predicted"/>
<accession>A0ACA9L3V7</accession>